<dbReference type="EMBL" id="CM043028">
    <property type="protein sequence ID" value="KAI4587165.1"/>
    <property type="molecule type" value="Genomic_DNA"/>
</dbReference>
<gene>
    <name evidence="1" type="ORF">MJG53_004952</name>
</gene>
<name>A0ACB9VBK7_9CETA</name>
<keyword evidence="2" id="KW-1185">Reference proteome</keyword>
<evidence type="ECO:0000313" key="2">
    <source>
        <dbReference type="Proteomes" id="UP001057279"/>
    </source>
</evidence>
<protein>
    <submittedName>
        <fullName evidence="1">Uncharacterized protein</fullName>
    </submittedName>
</protein>
<proteinExistence type="predicted"/>
<reference evidence="1" key="1">
    <citation type="submission" date="2022-03" db="EMBL/GenBank/DDBJ databases">
        <title>Genomic analyses of argali, domestic sheep and their hybrids provide insights into chromosomal evolution, heterosis and genetic basis of agronomic traits.</title>
        <authorList>
            <person name="Li M."/>
        </authorList>
    </citation>
    <scope>NUCLEOTIDE SEQUENCE</scope>
    <source>
        <strain evidence="1">F1 hybrid</strain>
    </source>
</reference>
<comment type="caution">
    <text evidence="1">The sequence shown here is derived from an EMBL/GenBank/DDBJ whole genome shotgun (WGS) entry which is preliminary data.</text>
</comment>
<evidence type="ECO:0000313" key="1">
    <source>
        <dbReference type="EMBL" id="KAI4587165.1"/>
    </source>
</evidence>
<organism evidence="1 2">
    <name type="scientific">Ovis ammon polii x Ovis aries</name>
    <dbReference type="NCBI Taxonomy" id="2918886"/>
    <lineage>
        <taxon>Eukaryota</taxon>
        <taxon>Metazoa</taxon>
        <taxon>Chordata</taxon>
        <taxon>Craniata</taxon>
        <taxon>Vertebrata</taxon>
        <taxon>Euteleostomi</taxon>
        <taxon>Mammalia</taxon>
        <taxon>Eutheria</taxon>
        <taxon>Laurasiatheria</taxon>
        <taxon>Artiodactyla</taxon>
        <taxon>Ruminantia</taxon>
        <taxon>Pecora</taxon>
        <taxon>Bovidae</taxon>
        <taxon>Caprinae</taxon>
        <taxon>Ovis</taxon>
    </lineage>
</organism>
<accession>A0ACB9VBK7</accession>
<sequence length="743" mass="81395">MRRRRAAVAAGFCASFLLGSVLNVLFAPGSEPPRPGQSPGPSPAPGPGRRGGRGELARQIRARYEEVQRYSRGGPGPGAGRPERRRLMDLAPGGPGLQRPRPPRARPLPDGAPGWPPAPGPGSPGPGPRLGCAALRNVSGAQYLGSGYTKAVYRVRLPGGAAVALKAVDFSGHDLGSCVREFGARRGCYRLAAHKLLKEMVLLERLRHPNVLQLYGYCYQDSEDIPDTLTTITELGAPVEMIQLLQTSWEDRFRICLSLGRLLHHLAHSPLGSVTLLDFRPRQFVLVDGELKVTDLDDARVEETPCTGNADCILEFPARNFTLPCSAQGWCEAMNEKRNLYNAYRFFFTYLLPHSAPPSLRPLLDSIVNATGELAWGADETLAQLEKVLHLYRSGQYLQNSTAGSQAEYQRLPDSTIPQEDYRCWPSYHHGGCLLSVFSLAEAVDICENHAQCQAFVVTNQTTWTASDTKIQRMEEVHLFNEASGAGTGGRRSSLLIKNQRTKIGRVNFFFNEKSSPSGPNSSPDSHLASDLSPGSALDRNGRNVSRRSAKNSINSAPDSCLANDPEDFFWEVADHTVLSLEAPNTGSRYRCCPKPPGIFRPPCPRPLLMEQTGRLFRTELSLEEELNEDEDQVINRGLSSQELKHGLIHQDVNEISAQQRNTLEIRSGKKCSGLENFAVCILLMKKNCSANSGLQLLISQGIAQPSGDTRGQPTAPAIEVCSPQPPPSLKQTQERIPYISKD</sequence>
<dbReference type="Proteomes" id="UP001057279">
    <property type="component" value="Linkage Group LG03"/>
</dbReference>